<dbReference type="Proteomes" id="UP000316609">
    <property type="component" value="Unassembled WGS sequence"/>
</dbReference>
<dbReference type="InterPro" id="IPR059000">
    <property type="entry name" value="ATPase_P-type_domA"/>
</dbReference>
<dbReference type="Gene3D" id="2.70.150.10">
    <property type="entry name" value="Calcium-transporting ATPase, cytoplasmic transduction domain A"/>
    <property type="match status" value="1"/>
</dbReference>
<reference evidence="11 12" key="1">
    <citation type="journal article" date="2019" name="Nat. Microbiol.">
        <title>Mediterranean grassland soil C-N compound turnover is dependent on rainfall and depth, and is mediated by genomically divergent microorganisms.</title>
        <authorList>
            <person name="Diamond S."/>
            <person name="Andeer P.F."/>
            <person name="Li Z."/>
            <person name="Crits-Christoph A."/>
            <person name="Burstein D."/>
            <person name="Anantharaman K."/>
            <person name="Lane K.R."/>
            <person name="Thomas B.C."/>
            <person name="Pan C."/>
            <person name="Northen T.R."/>
            <person name="Banfield J.F."/>
        </authorList>
    </citation>
    <scope>NUCLEOTIDE SEQUENCE [LARGE SCALE GENOMIC DNA]</scope>
    <source>
        <strain evidence="11">WS_8</strain>
    </source>
</reference>
<feature type="transmembrane region" description="Helical" evidence="8">
    <location>
        <begin position="190"/>
        <end position="208"/>
    </location>
</feature>
<comment type="subcellular location">
    <subcellularLocation>
        <location evidence="8">Cell membrane</location>
    </subcellularLocation>
    <subcellularLocation>
        <location evidence="1">Membrane</location>
    </subcellularLocation>
</comment>
<dbReference type="GO" id="GO:0005886">
    <property type="term" value="C:plasma membrane"/>
    <property type="evidence" value="ECO:0007669"/>
    <property type="project" value="UniProtKB-SubCell"/>
</dbReference>
<evidence type="ECO:0000256" key="2">
    <source>
        <dbReference type="ARBA" id="ARBA00006024"/>
    </source>
</evidence>
<keyword evidence="4 8" id="KW-0479">Metal-binding</keyword>
<dbReference type="PRINTS" id="PR00941">
    <property type="entry name" value="CDATPASE"/>
</dbReference>
<evidence type="ECO:0000256" key="8">
    <source>
        <dbReference type="RuleBase" id="RU362081"/>
    </source>
</evidence>
<comment type="caution">
    <text evidence="11">The sequence shown here is derived from an EMBL/GenBank/DDBJ whole genome shotgun (WGS) entry which is preliminary data.</text>
</comment>
<feature type="transmembrane region" description="Helical" evidence="8">
    <location>
        <begin position="220"/>
        <end position="245"/>
    </location>
</feature>
<dbReference type="PRINTS" id="PR00119">
    <property type="entry name" value="CATATPASE"/>
</dbReference>
<keyword evidence="8" id="KW-0547">Nucleotide-binding</keyword>
<dbReference type="FunFam" id="2.70.150.10:FF:000002">
    <property type="entry name" value="Copper-transporting ATPase 1, putative"/>
    <property type="match status" value="1"/>
</dbReference>
<keyword evidence="5" id="KW-1278">Translocase</keyword>
<dbReference type="NCBIfam" id="TIGR01525">
    <property type="entry name" value="ATPase-IB_hvy"/>
    <property type="match status" value="1"/>
</dbReference>
<dbReference type="InterPro" id="IPR023214">
    <property type="entry name" value="HAD_sf"/>
</dbReference>
<dbReference type="Pfam" id="PF00122">
    <property type="entry name" value="E1-E2_ATPase"/>
    <property type="match status" value="1"/>
</dbReference>
<dbReference type="SUPFAM" id="SSF56784">
    <property type="entry name" value="HAD-like"/>
    <property type="match status" value="1"/>
</dbReference>
<evidence type="ECO:0000256" key="3">
    <source>
        <dbReference type="ARBA" id="ARBA00022692"/>
    </source>
</evidence>
<comment type="similarity">
    <text evidence="2 8">Belongs to the cation transport ATPase (P-type) (TC 3.A.3) family. Type IB subfamily.</text>
</comment>
<name>A0A538TV15_UNCEI</name>
<dbReference type="PROSITE" id="PS00154">
    <property type="entry name" value="ATPASE_E1_E2"/>
    <property type="match status" value="1"/>
</dbReference>
<dbReference type="InterPro" id="IPR023298">
    <property type="entry name" value="ATPase_P-typ_TM_dom_sf"/>
</dbReference>
<dbReference type="SFLD" id="SFLDF00027">
    <property type="entry name" value="p-type_atpase"/>
    <property type="match status" value="1"/>
</dbReference>
<dbReference type="PANTHER" id="PTHR48085">
    <property type="entry name" value="CADMIUM/ZINC-TRANSPORTING ATPASE HMA2-RELATED"/>
    <property type="match status" value="1"/>
</dbReference>
<dbReference type="GO" id="GO:0005524">
    <property type="term" value="F:ATP binding"/>
    <property type="evidence" value="ECO:0007669"/>
    <property type="project" value="UniProtKB-UniRule"/>
</dbReference>
<dbReference type="NCBIfam" id="TIGR01512">
    <property type="entry name" value="ATPase-IB2_Cd"/>
    <property type="match status" value="1"/>
</dbReference>
<evidence type="ECO:0000256" key="5">
    <source>
        <dbReference type="ARBA" id="ARBA00022967"/>
    </source>
</evidence>
<dbReference type="EC" id="3.6.3.3" evidence="11"/>
<dbReference type="SFLD" id="SFLDG00002">
    <property type="entry name" value="C1.7:_P-type_atpase_like"/>
    <property type="match status" value="1"/>
</dbReference>
<dbReference type="InterPro" id="IPR001757">
    <property type="entry name" value="P_typ_ATPase"/>
</dbReference>
<evidence type="ECO:0000256" key="4">
    <source>
        <dbReference type="ARBA" id="ARBA00022723"/>
    </source>
</evidence>
<evidence type="ECO:0000259" key="10">
    <source>
        <dbReference type="Pfam" id="PF00122"/>
    </source>
</evidence>
<feature type="region of interest" description="Disordered" evidence="9">
    <location>
        <begin position="1"/>
        <end position="21"/>
    </location>
</feature>
<dbReference type="NCBIfam" id="TIGR01494">
    <property type="entry name" value="ATPase_P-type"/>
    <property type="match status" value="1"/>
</dbReference>
<proteinExistence type="inferred from homology"/>
<keyword evidence="8" id="KW-0067">ATP-binding</keyword>
<evidence type="ECO:0000313" key="12">
    <source>
        <dbReference type="Proteomes" id="UP000316609"/>
    </source>
</evidence>
<feature type="transmembrane region" description="Helical" evidence="8">
    <location>
        <begin position="160"/>
        <end position="178"/>
    </location>
</feature>
<dbReference type="InterPro" id="IPR027256">
    <property type="entry name" value="P-typ_ATPase_IB"/>
</dbReference>
<dbReference type="InterPro" id="IPR044492">
    <property type="entry name" value="P_typ_ATPase_HD_dom"/>
</dbReference>
<keyword evidence="3 8" id="KW-0812">Transmembrane</keyword>
<evidence type="ECO:0000313" key="11">
    <source>
        <dbReference type="EMBL" id="TMQ67441.1"/>
    </source>
</evidence>
<organism evidence="11 12">
    <name type="scientific">Eiseniibacteriota bacterium</name>
    <dbReference type="NCBI Taxonomy" id="2212470"/>
    <lineage>
        <taxon>Bacteria</taxon>
        <taxon>Candidatus Eiseniibacteriota</taxon>
    </lineage>
</organism>
<dbReference type="Gene3D" id="3.40.50.1000">
    <property type="entry name" value="HAD superfamily/HAD-like"/>
    <property type="match status" value="1"/>
</dbReference>
<accession>A0A538TV15</accession>
<dbReference type="GO" id="GO:0019829">
    <property type="term" value="F:ATPase-coupled monoatomic cation transmembrane transporter activity"/>
    <property type="evidence" value="ECO:0007669"/>
    <property type="project" value="InterPro"/>
</dbReference>
<feature type="transmembrane region" description="Helical" evidence="8">
    <location>
        <begin position="726"/>
        <end position="746"/>
    </location>
</feature>
<feature type="domain" description="P-type ATPase A" evidence="10">
    <location>
        <begin position="269"/>
        <end position="369"/>
    </location>
</feature>
<dbReference type="InterPro" id="IPR036412">
    <property type="entry name" value="HAD-like_sf"/>
</dbReference>
<keyword evidence="8" id="KW-1003">Cell membrane</keyword>
<dbReference type="AlphaFoldDB" id="A0A538TV15"/>
<dbReference type="InterPro" id="IPR023299">
    <property type="entry name" value="ATPase_P-typ_cyto_dom_N"/>
</dbReference>
<dbReference type="InterPro" id="IPR018303">
    <property type="entry name" value="ATPase_P-typ_P_site"/>
</dbReference>
<protein>
    <submittedName>
        <fullName evidence="11">Cadmium-translocating P-type ATPase</fullName>
        <ecNumber evidence="11">3.6.3.3</ecNumber>
    </submittedName>
</protein>
<dbReference type="InterPro" id="IPR008250">
    <property type="entry name" value="ATPase_P-typ_transduc_dom_A_sf"/>
</dbReference>
<dbReference type="GO" id="GO:0016887">
    <property type="term" value="F:ATP hydrolysis activity"/>
    <property type="evidence" value="ECO:0007669"/>
    <property type="project" value="InterPro"/>
</dbReference>
<keyword evidence="6 8" id="KW-1133">Transmembrane helix</keyword>
<dbReference type="InterPro" id="IPR051014">
    <property type="entry name" value="Cation_Transport_ATPase_IB"/>
</dbReference>
<dbReference type="SUPFAM" id="SSF81665">
    <property type="entry name" value="Calcium ATPase, transmembrane domain M"/>
    <property type="match status" value="1"/>
</dbReference>
<dbReference type="GO" id="GO:0046872">
    <property type="term" value="F:metal ion binding"/>
    <property type="evidence" value="ECO:0007669"/>
    <property type="project" value="UniProtKB-KW"/>
</dbReference>
<dbReference type="Pfam" id="PF00702">
    <property type="entry name" value="Hydrolase"/>
    <property type="match status" value="1"/>
</dbReference>
<sequence length="787" mass="82519">MSGTVGDKFEPHAPEHPPLGGGGGCLEILSDRLQSSPGVVAIEADFRAGTLTVRYQPQLVAPEQLNALADDVAELFAQRVTYCERRESLGSCHECALRLGSMSPAAGREFTVTADPGRVGLSRSRVPPDVAEMVRPLSRAKPWGAPFSPAEQAQYAKGRAMAVLTATCLAFLVAGMVLERAGVAAIWRHAAYLASAFAGGWFALRSSLQALARLRFDVNLLMILAALGAGLIGYVFEAAVLMFLFSLSNTLEVYTMGRTRRALHALLKLRPSRALVRRGTREIEVEAEDVQVGERVIVKPGEAIPVDGRVAAGDSLVDQSNLTGESVPVPKGAGDSVFAGTLNQQGALEVLTTRAAGDTTLARIVALVQEAQAQKSRTEEVAEWVGRYYTIGVLLAAAAMILVPPLALRHEFRSSFYRAMTLLVVASPCALVIATPATILSAIANAARHGILFKGGRFIEALGRVRAVAFDKTGTLTRGRFEVTDVVPLDGLPETQLLSWAASAEKRSQHPLAQAVVRAAEARGATTTPAEQLTAHLGKGLVAAVNGATIEIGTPDLFAQLGVTVPRAGTELVSRFSRDGKTPMLVRCGDAWGVIAAADEVRPAAAGTVAALRAIGVRAVALLSGDAVQTVEAIARRTAVDEHHGALLPEDKVRVVADLERRHGAVAMVGDGVNDAPALARATVGVAMGGIGSDAAMESADVVLMGDDLTSLPYALSLARRARRVVIQNVTVASGVMVVLVSLVFFGHLTPLGPLKLPAAVSGHEGSTVVVILNGLRLLAGKRVAAT</sequence>
<dbReference type="SFLD" id="SFLDS00003">
    <property type="entry name" value="Haloacid_Dehalogenase"/>
    <property type="match status" value="1"/>
</dbReference>
<keyword evidence="7 8" id="KW-0472">Membrane</keyword>
<dbReference type="PANTHER" id="PTHR48085:SF5">
    <property type="entry name" value="CADMIUM_ZINC-TRANSPORTING ATPASE HMA4-RELATED"/>
    <property type="match status" value="1"/>
</dbReference>
<gene>
    <name evidence="11" type="primary">cadA</name>
    <name evidence="11" type="ORF">E6K78_04905</name>
</gene>
<feature type="transmembrane region" description="Helical" evidence="8">
    <location>
        <begin position="388"/>
        <end position="408"/>
    </location>
</feature>
<dbReference type="EMBL" id="VBOY01000039">
    <property type="protein sequence ID" value="TMQ67441.1"/>
    <property type="molecule type" value="Genomic_DNA"/>
</dbReference>
<evidence type="ECO:0000256" key="9">
    <source>
        <dbReference type="SAM" id="MobiDB-lite"/>
    </source>
</evidence>
<feature type="transmembrane region" description="Helical" evidence="8">
    <location>
        <begin position="420"/>
        <end position="444"/>
    </location>
</feature>
<evidence type="ECO:0000256" key="6">
    <source>
        <dbReference type="ARBA" id="ARBA00022989"/>
    </source>
</evidence>
<dbReference type="Gene3D" id="3.40.1110.10">
    <property type="entry name" value="Calcium-transporting ATPase, cytoplasmic domain N"/>
    <property type="match status" value="1"/>
</dbReference>
<keyword evidence="11" id="KW-0378">Hydrolase</keyword>
<evidence type="ECO:0000256" key="1">
    <source>
        <dbReference type="ARBA" id="ARBA00004370"/>
    </source>
</evidence>
<dbReference type="SUPFAM" id="SSF81653">
    <property type="entry name" value="Calcium ATPase, transduction domain A"/>
    <property type="match status" value="1"/>
</dbReference>
<evidence type="ECO:0000256" key="7">
    <source>
        <dbReference type="ARBA" id="ARBA00023136"/>
    </source>
</evidence>